<reference evidence="2 3" key="1">
    <citation type="submission" date="2017-06" db="EMBL/GenBank/DDBJ databases">
        <title>Genome of Fusarium nygamai isolate CS10214.</title>
        <authorList>
            <person name="Gardiner D.M."/>
            <person name="Obanor F."/>
            <person name="Kazan K."/>
        </authorList>
    </citation>
    <scope>NUCLEOTIDE SEQUENCE [LARGE SCALE GENOMIC DNA]</scope>
    <source>
        <strain evidence="2 3">CS10214</strain>
    </source>
</reference>
<organism evidence="2 3">
    <name type="scientific">Gibberella nygamai</name>
    <name type="common">Bean root rot disease fungus</name>
    <name type="synonym">Fusarium nygamai</name>
    <dbReference type="NCBI Taxonomy" id="42673"/>
    <lineage>
        <taxon>Eukaryota</taxon>
        <taxon>Fungi</taxon>
        <taxon>Dikarya</taxon>
        <taxon>Ascomycota</taxon>
        <taxon>Pezizomycotina</taxon>
        <taxon>Sordariomycetes</taxon>
        <taxon>Hypocreomycetidae</taxon>
        <taxon>Hypocreales</taxon>
        <taxon>Nectriaceae</taxon>
        <taxon>Fusarium</taxon>
        <taxon>Fusarium fujikuroi species complex</taxon>
    </lineage>
</organism>
<keyword evidence="3" id="KW-1185">Reference proteome</keyword>
<dbReference type="AlphaFoldDB" id="A0A2K0WFI2"/>
<dbReference type="OrthoDB" id="272271at2759"/>
<dbReference type="GO" id="GO:0016491">
    <property type="term" value="F:oxidoreductase activity"/>
    <property type="evidence" value="ECO:0007669"/>
    <property type="project" value="UniProtKB-KW"/>
</dbReference>
<dbReference type="STRING" id="42673.A0A2K0WFI2"/>
<comment type="caution">
    <text evidence="2">The sequence shown here is derived from an EMBL/GenBank/DDBJ whole genome shotgun (WGS) entry which is preliminary data.</text>
</comment>
<evidence type="ECO:0000256" key="1">
    <source>
        <dbReference type="ARBA" id="ARBA00023002"/>
    </source>
</evidence>
<evidence type="ECO:0000313" key="2">
    <source>
        <dbReference type="EMBL" id="PNP81011.1"/>
    </source>
</evidence>
<accession>A0A2K0WFI2</accession>
<dbReference type="EMBL" id="MTQA01000071">
    <property type="protein sequence ID" value="PNP81011.1"/>
    <property type="molecule type" value="Genomic_DNA"/>
</dbReference>
<dbReference type="Gene3D" id="3.60.130.10">
    <property type="entry name" value="Clavaminate synthase-like"/>
    <property type="match status" value="1"/>
</dbReference>
<protein>
    <submittedName>
        <fullName evidence="2">Uncharacterized protein</fullName>
    </submittedName>
</protein>
<gene>
    <name evidence="2" type="ORF">FNYG_05478</name>
</gene>
<proteinExistence type="predicted"/>
<dbReference type="Proteomes" id="UP000236664">
    <property type="component" value="Unassembled WGS sequence"/>
</dbReference>
<evidence type="ECO:0000313" key="3">
    <source>
        <dbReference type="Proteomes" id="UP000236664"/>
    </source>
</evidence>
<sequence>MSPTGRQTTLSSSWQIYNQLAATLPRFRYSRYPILGWPRKQNSELPAPSQEQMRALDAVQLIAQKNAMPLTISRDDMIFINDMAVFHARSEFKEGDPSMKRHLLKTYLRDPEQGWVVPQSLQETFGVRYTHKPGDLSPEVWDIDHKRGLEELPFVNG</sequence>
<keyword evidence="1" id="KW-0560">Oxidoreductase</keyword>
<name>A0A2K0WFI2_GIBNY</name>
<dbReference type="InterPro" id="IPR042098">
    <property type="entry name" value="TauD-like_sf"/>
</dbReference>
<dbReference type="SUPFAM" id="SSF51197">
    <property type="entry name" value="Clavaminate synthase-like"/>
    <property type="match status" value="1"/>
</dbReference>